<accession>A0A9W9FAN9</accession>
<dbReference type="Pfam" id="PF04402">
    <property type="entry name" value="SIMPL"/>
    <property type="match status" value="1"/>
</dbReference>
<evidence type="ECO:0000313" key="1">
    <source>
        <dbReference type="EMBL" id="KAJ5096580.1"/>
    </source>
</evidence>
<dbReference type="Proteomes" id="UP001149165">
    <property type="component" value="Unassembled WGS sequence"/>
</dbReference>
<evidence type="ECO:0008006" key="3">
    <source>
        <dbReference type="Google" id="ProtNLM"/>
    </source>
</evidence>
<dbReference type="Gene3D" id="3.30.110.170">
    <property type="entry name" value="Protein of unknown function (DUF541), domain 1"/>
    <property type="match status" value="1"/>
</dbReference>
<dbReference type="InterPro" id="IPR007497">
    <property type="entry name" value="SIMPL/DUF541"/>
</dbReference>
<proteinExistence type="predicted"/>
<dbReference type="EMBL" id="JAPQKH010000005">
    <property type="protein sequence ID" value="KAJ5096580.1"/>
    <property type="molecule type" value="Genomic_DNA"/>
</dbReference>
<keyword evidence="2" id="KW-1185">Reference proteome</keyword>
<dbReference type="Gene3D" id="3.30.70.2970">
    <property type="entry name" value="Protein of unknown function (DUF541), domain 2"/>
    <property type="match status" value="1"/>
</dbReference>
<organism evidence="1 2">
    <name type="scientific">Penicillium angulare</name>
    <dbReference type="NCBI Taxonomy" id="116970"/>
    <lineage>
        <taxon>Eukaryota</taxon>
        <taxon>Fungi</taxon>
        <taxon>Dikarya</taxon>
        <taxon>Ascomycota</taxon>
        <taxon>Pezizomycotina</taxon>
        <taxon>Eurotiomycetes</taxon>
        <taxon>Eurotiomycetidae</taxon>
        <taxon>Eurotiales</taxon>
        <taxon>Aspergillaceae</taxon>
        <taxon>Penicillium</taxon>
    </lineage>
</organism>
<protein>
    <recommendedName>
        <fullName evidence="3">SIMPL domain-containing protein</fullName>
    </recommendedName>
</protein>
<name>A0A9W9FAN9_9EURO</name>
<evidence type="ECO:0000313" key="2">
    <source>
        <dbReference type="Proteomes" id="UP001149165"/>
    </source>
</evidence>
<sequence>MAPLSIQVTGKSTISRHPERAVLKVTVKAEGNEKESVSNQVTSTSNEIHRIFKELSPKAEFGTATLDAPVTVFSSTGLSTWSRNIKDANGLDIGQAFHAQSSFQAKFRNLTKLTEVTGKLATYPLVDIHSIQWCLTDETRQSISSESRKLAMRNAIEKANDFAEVVGRAVVPVEIDDGGQKSFQQPVQQMPRSMMQQMAGELEMSSTSVADGNGAINMSPLDIRNTGTVQVRFAAADED</sequence>
<reference evidence="1" key="1">
    <citation type="submission" date="2022-11" db="EMBL/GenBank/DDBJ databases">
        <authorList>
            <person name="Petersen C."/>
        </authorList>
    </citation>
    <scope>NUCLEOTIDE SEQUENCE</scope>
    <source>
        <strain evidence="1">IBT 30069</strain>
    </source>
</reference>
<comment type="caution">
    <text evidence="1">The sequence shown here is derived from an EMBL/GenBank/DDBJ whole genome shotgun (WGS) entry which is preliminary data.</text>
</comment>
<reference evidence="1" key="2">
    <citation type="journal article" date="2023" name="IMA Fungus">
        <title>Comparative genomic study of the Penicillium genus elucidates a diverse pangenome and 15 lateral gene transfer events.</title>
        <authorList>
            <person name="Petersen C."/>
            <person name="Sorensen T."/>
            <person name="Nielsen M.R."/>
            <person name="Sondergaard T.E."/>
            <person name="Sorensen J.L."/>
            <person name="Fitzpatrick D.A."/>
            <person name="Frisvad J.C."/>
            <person name="Nielsen K.L."/>
        </authorList>
    </citation>
    <scope>NUCLEOTIDE SEQUENCE</scope>
    <source>
        <strain evidence="1">IBT 30069</strain>
    </source>
</reference>
<dbReference type="OrthoDB" id="3335918at2759"/>
<dbReference type="AlphaFoldDB" id="A0A9W9FAN9"/>
<gene>
    <name evidence="1" type="ORF">N7456_007301</name>
</gene>